<dbReference type="InterPro" id="IPR001932">
    <property type="entry name" value="PPM-type_phosphatase-like_dom"/>
</dbReference>
<dbReference type="Proteomes" id="UP000258476">
    <property type="component" value="Chromosome"/>
</dbReference>
<feature type="domain" description="PPM-type phosphatase" evidence="1">
    <location>
        <begin position="6"/>
        <end position="248"/>
    </location>
</feature>
<organism evidence="2 3">
    <name type="scientific">Chlamydia poikilotherma</name>
    <dbReference type="NCBI Taxonomy" id="1967783"/>
    <lineage>
        <taxon>Bacteria</taxon>
        <taxon>Pseudomonadati</taxon>
        <taxon>Chlamydiota</taxon>
        <taxon>Chlamydiia</taxon>
        <taxon>Chlamydiales</taxon>
        <taxon>Chlamydiaceae</taxon>
        <taxon>Chlamydia/Chlamydophila group</taxon>
        <taxon>Chlamydia</taxon>
    </lineage>
</organism>
<dbReference type="InterPro" id="IPR036457">
    <property type="entry name" value="PPM-type-like_dom_sf"/>
</dbReference>
<dbReference type="EMBL" id="LS992154">
    <property type="protein sequence ID" value="SYX08883.1"/>
    <property type="molecule type" value="Genomic_DNA"/>
</dbReference>
<protein>
    <recommendedName>
        <fullName evidence="1">PPM-type phosphatase domain-containing protein</fullName>
    </recommendedName>
</protein>
<evidence type="ECO:0000313" key="3">
    <source>
        <dbReference type="Proteomes" id="UP000258476"/>
    </source>
</evidence>
<dbReference type="RefSeq" id="WP_117274196.1">
    <property type="nucleotide sequence ID" value="NZ_LS992154.1"/>
</dbReference>
<dbReference type="CDD" id="cd00143">
    <property type="entry name" value="PP2Cc"/>
    <property type="match status" value="1"/>
</dbReference>
<sequence length="249" mass="28107">MQNTVDFDYFGLSDIGMVRSRNEDFWQVNLSSRAVAIADGMGGCLGGDVASHEAIFSLMELIDARQSQLAEFKDDQYRETLRIILSEVNGLIYEHSLMESRLQGMGTTLSFMQFLRNKAWLLHVGDSRIYRLRGESLSCLTEDHSLANQLKNRYGLSKQSDKVYPYRHILTNVLGSRPYVIPDIRDISYKKEDLFVFCSDGLTNMVSDADMRDILLQSTTLEESGNILISLANSRGGSDNVTVVLVRIQ</sequence>
<keyword evidence="3" id="KW-1185">Reference proteome</keyword>
<dbReference type="PANTHER" id="PTHR47992">
    <property type="entry name" value="PROTEIN PHOSPHATASE"/>
    <property type="match status" value="1"/>
</dbReference>
<dbReference type="Pfam" id="PF13672">
    <property type="entry name" value="PP2C_2"/>
    <property type="match status" value="1"/>
</dbReference>
<accession>A0A3B0PNY7</accession>
<dbReference type="AlphaFoldDB" id="A0A3B0PNY7"/>
<reference evidence="3" key="1">
    <citation type="submission" date="2017-11" db="EMBL/GenBank/DDBJ databases">
        <authorList>
            <person name="Seth-Smith MB H."/>
        </authorList>
    </citation>
    <scope>NUCLEOTIDE SEQUENCE [LARGE SCALE GENOMIC DNA]</scope>
</reference>
<gene>
    <name evidence="2" type="primary">stp</name>
    <name evidence="2" type="ORF">C834K_0424</name>
</gene>
<dbReference type="KEGG" id="chla:C834K_0424"/>
<dbReference type="Gene3D" id="3.60.40.10">
    <property type="entry name" value="PPM-type phosphatase domain"/>
    <property type="match status" value="1"/>
</dbReference>
<proteinExistence type="predicted"/>
<dbReference type="SMART" id="SM00331">
    <property type="entry name" value="PP2C_SIG"/>
    <property type="match status" value="1"/>
</dbReference>
<dbReference type="OrthoDB" id="9801841at2"/>
<name>A0A3B0PNY7_9CHLA</name>
<dbReference type="PROSITE" id="PS51746">
    <property type="entry name" value="PPM_2"/>
    <property type="match status" value="1"/>
</dbReference>
<evidence type="ECO:0000259" key="1">
    <source>
        <dbReference type="PROSITE" id="PS51746"/>
    </source>
</evidence>
<dbReference type="GO" id="GO:0004722">
    <property type="term" value="F:protein serine/threonine phosphatase activity"/>
    <property type="evidence" value="ECO:0007669"/>
    <property type="project" value="InterPro"/>
</dbReference>
<dbReference type="InterPro" id="IPR015655">
    <property type="entry name" value="PP2C"/>
</dbReference>
<dbReference type="SUPFAM" id="SSF81606">
    <property type="entry name" value="PP2C-like"/>
    <property type="match status" value="1"/>
</dbReference>
<evidence type="ECO:0000313" key="2">
    <source>
        <dbReference type="EMBL" id="SYX08883.1"/>
    </source>
</evidence>
<dbReference type="SMART" id="SM00332">
    <property type="entry name" value="PP2Cc"/>
    <property type="match status" value="1"/>
</dbReference>